<dbReference type="STRING" id="1123269.NX02_23340"/>
<dbReference type="EMBL" id="CP006644">
    <property type="protein sequence ID" value="AHE56284.1"/>
    <property type="molecule type" value="Genomic_DNA"/>
</dbReference>
<feature type="region of interest" description="Disordered" evidence="1">
    <location>
        <begin position="1"/>
        <end position="63"/>
    </location>
</feature>
<gene>
    <name evidence="2" type="ORF">NX02_23340</name>
</gene>
<accession>W0AEF1</accession>
<organism evidence="2 3">
    <name type="scientific">Sphingomonas sanxanigenens DSM 19645 = NX02</name>
    <dbReference type="NCBI Taxonomy" id="1123269"/>
    <lineage>
        <taxon>Bacteria</taxon>
        <taxon>Pseudomonadati</taxon>
        <taxon>Pseudomonadota</taxon>
        <taxon>Alphaproteobacteria</taxon>
        <taxon>Sphingomonadales</taxon>
        <taxon>Sphingomonadaceae</taxon>
        <taxon>Sphingomonas</taxon>
    </lineage>
</organism>
<sequence length="63" mass="6838">MNETSTRDASKGTTKTGEDALDKAVEDSMDASDPPAITRPGNTHEPAESSGFDAEEEKRRKDR</sequence>
<evidence type="ECO:0000313" key="3">
    <source>
        <dbReference type="Proteomes" id="UP000018851"/>
    </source>
</evidence>
<name>W0AEF1_9SPHN</name>
<evidence type="ECO:0000256" key="1">
    <source>
        <dbReference type="SAM" id="MobiDB-lite"/>
    </source>
</evidence>
<keyword evidence="3" id="KW-1185">Reference proteome</keyword>
<dbReference type="OrthoDB" id="7584768at2"/>
<feature type="compositionally biased region" description="Basic and acidic residues" evidence="1">
    <location>
        <begin position="1"/>
        <end position="26"/>
    </location>
</feature>
<dbReference type="AlphaFoldDB" id="W0AEF1"/>
<dbReference type="Proteomes" id="UP000018851">
    <property type="component" value="Chromosome"/>
</dbReference>
<dbReference type="RefSeq" id="WP_025294406.1">
    <property type="nucleotide sequence ID" value="NZ_CP006644.1"/>
</dbReference>
<dbReference type="HOGENOM" id="CLU_2883617_0_0_5"/>
<dbReference type="KEGG" id="ssan:NX02_23340"/>
<dbReference type="PATRIC" id="fig|1123269.5.peg.4568"/>
<proteinExistence type="predicted"/>
<evidence type="ECO:0000313" key="2">
    <source>
        <dbReference type="EMBL" id="AHE56284.1"/>
    </source>
</evidence>
<reference evidence="2 3" key="1">
    <citation type="submission" date="2013-07" db="EMBL/GenBank/DDBJ databases">
        <title>Completed genome of Sphingomonas sanxanigenens NX02.</title>
        <authorList>
            <person name="Ma T."/>
            <person name="Huang H."/>
            <person name="Wu M."/>
            <person name="Li X."/>
            <person name="Li G."/>
        </authorList>
    </citation>
    <scope>NUCLEOTIDE SEQUENCE [LARGE SCALE GENOMIC DNA]</scope>
    <source>
        <strain evidence="2 3">NX02</strain>
    </source>
</reference>
<protein>
    <submittedName>
        <fullName evidence="2">Uncharacterized protein</fullName>
    </submittedName>
</protein>